<evidence type="ECO:0000256" key="1">
    <source>
        <dbReference type="SAM" id="MobiDB-lite"/>
    </source>
</evidence>
<dbReference type="EMBL" id="KV878345">
    <property type="protein sequence ID" value="OJJ45486.1"/>
    <property type="molecule type" value="Genomic_DNA"/>
</dbReference>
<evidence type="ECO:0000313" key="3">
    <source>
        <dbReference type="EMBL" id="OJJ45486.1"/>
    </source>
</evidence>
<gene>
    <name evidence="3" type="ORF">ASPZODRAFT_134150</name>
</gene>
<dbReference type="GeneID" id="34609912"/>
<keyword evidence="4" id="KW-1185">Reference proteome</keyword>
<dbReference type="VEuPathDB" id="FungiDB:ASPZODRAFT_134150"/>
<dbReference type="AlphaFoldDB" id="A0A1L9SE48"/>
<feature type="chain" id="PRO_5013018997" description="Secreted protein" evidence="2">
    <location>
        <begin position="26"/>
        <end position="78"/>
    </location>
</feature>
<feature type="region of interest" description="Disordered" evidence="1">
    <location>
        <begin position="18"/>
        <end position="59"/>
    </location>
</feature>
<organism evidence="3 4">
    <name type="scientific">Penicilliopsis zonata CBS 506.65</name>
    <dbReference type="NCBI Taxonomy" id="1073090"/>
    <lineage>
        <taxon>Eukaryota</taxon>
        <taxon>Fungi</taxon>
        <taxon>Dikarya</taxon>
        <taxon>Ascomycota</taxon>
        <taxon>Pezizomycotina</taxon>
        <taxon>Eurotiomycetes</taxon>
        <taxon>Eurotiomycetidae</taxon>
        <taxon>Eurotiales</taxon>
        <taxon>Aspergillaceae</taxon>
        <taxon>Penicilliopsis</taxon>
    </lineage>
</organism>
<evidence type="ECO:0000313" key="4">
    <source>
        <dbReference type="Proteomes" id="UP000184188"/>
    </source>
</evidence>
<keyword evidence="2" id="KW-0732">Signal</keyword>
<dbReference type="Proteomes" id="UP000184188">
    <property type="component" value="Unassembled WGS sequence"/>
</dbReference>
<proteinExistence type="predicted"/>
<protein>
    <recommendedName>
        <fullName evidence="5">Secreted protein</fullName>
    </recommendedName>
</protein>
<dbReference type="RefSeq" id="XP_022579996.1">
    <property type="nucleotide sequence ID" value="XM_022723447.1"/>
</dbReference>
<name>A0A1L9SE48_9EURO</name>
<sequence length="78" mass="8412">MVNFSCRVFLFFSLPLPLPLPLRDGISTGSTRNSRKSHRPDKPASSVPADGKGGGAWKSEASSAVLVRYCVDQSLSME</sequence>
<feature type="signal peptide" evidence="2">
    <location>
        <begin position="1"/>
        <end position="25"/>
    </location>
</feature>
<reference evidence="4" key="1">
    <citation type="journal article" date="2017" name="Genome Biol.">
        <title>Comparative genomics reveals high biological diversity and specific adaptations in the industrially and medically important fungal genus Aspergillus.</title>
        <authorList>
            <person name="de Vries R.P."/>
            <person name="Riley R."/>
            <person name="Wiebenga A."/>
            <person name="Aguilar-Osorio G."/>
            <person name="Amillis S."/>
            <person name="Uchima C.A."/>
            <person name="Anderluh G."/>
            <person name="Asadollahi M."/>
            <person name="Askin M."/>
            <person name="Barry K."/>
            <person name="Battaglia E."/>
            <person name="Bayram O."/>
            <person name="Benocci T."/>
            <person name="Braus-Stromeyer S.A."/>
            <person name="Caldana C."/>
            <person name="Canovas D."/>
            <person name="Cerqueira G.C."/>
            <person name="Chen F."/>
            <person name="Chen W."/>
            <person name="Choi C."/>
            <person name="Clum A."/>
            <person name="Dos Santos R.A."/>
            <person name="Damasio A.R."/>
            <person name="Diallinas G."/>
            <person name="Emri T."/>
            <person name="Fekete E."/>
            <person name="Flipphi M."/>
            <person name="Freyberg S."/>
            <person name="Gallo A."/>
            <person name="Gournas C."/>
            <person name="Habgood R."/>
            <person name="Hainaut M."/>
            <person name="Harispe M.L."/>
            <person name="Henrissat B."/>
            <person name="Hilden K.S."/>
            <person name="Hope R."/>
            <person name="Hossain A."/>
            <person name="Karabika E."/>
            <person name="Karaffa L."/>
            <person name="Karanyi Z."/>
            <person name="Krasevec N."/>
            <person name="Kuo A."/>
            <person name="Kusch H."/>
            <person name="LaButti K."/>
            <person name="Lagendijk E.L."/>
            <person name="Lapidus A."/>
            <person name="Levasseur A."/>
            <person name="Lindquist E."/>
            <person name="Lipzen A."/>
            <person name="Logrieco A.F."/>
            <person name="MacCabe A."/>
            <person name="Maekelae M.R."/>
            <person name="Malavazi I."/>
            <person name="Melin P."/>
            <person name="Meyer V."/>
            <person name="Mielnichuk N."/>
            <person name="Miskei M."/>
            <person name="Molnar A.P."/>
            <person name="Mule G."/>
            <person name="Ngan C.Y."/>
            <person name="Orejas M."/>
            <person name="Orosz E."/>
            <person name="Ouedraogo J.P."/>
            <person name="Overkamp K.M."/>
            <person name="Park H.-S."/>
            <person name="Perrone G."/>
            <person name="Piumi F."/>
            <person name="Punt P.J."/>
            <person name="Ram A.F."/>
            <person name="Ramon A."/>
            <person name="Rauscher S."/>
            <person name="Record E."/>
            <person name="Riano-Pachon D.M."/>
            <person name="Robert V."/>
            <person name="Roehrig J."/>
            <person name="Ruller R."/>
            <person name="Salamov A."/>
            <person name="Salih N.S."/>
            <person name="Samson R.A."/>
            <person name="Sandor E."/>
            <person name="Sanguinetti M."/>
            <person name="Schuetze T."/>
            <person name="Sepcic K."/>
            <person name="Shelest E."/>
            <person name="Sherlock G."/>
            <person name="Sophianopoulou V."/>
            <person name="Squina F.M."/>
            <person name="Sun H."/>
            <person name="Susca A."/>
            <person name="Todd R.B."/>
            <person name="Tsang A."/>
            <person name="Unkles S.E."/>
            <person name="van de Wiele N."/>
            <person name="van Rossen-Uffink D."/>
            <person name="Oliveira J.V."/>
            <person name="Vesth T.C."/>
            <person name="Visser J."/>
            <person name="Yu J.-H."/>
            <person name="Zhou M."/>
            <person name="Andersen M.R."/>
            <person name="Archer D.B."/>
            <person name="Baker S.E."/>
            <person name="Benoit I."/>
            <person name="Brakhage A.A."/>
            <person name="Braus G.H."/>
            <person name="Fischer R."/>
            <person name="Frisvad J.C."/>
            <person name="Goldman G.H."/>
            <person name="Houbraken J."/>
            <person name="Oakley B."/>
            <person name="Pocsi I."/>
            <person name="Scazzocchio C."/>
            <person name="Seiboth B."/>
            <person name="vanKuyk P.A."/>
            <person name="Wortman J."/>
            <person name="Dyer P.S."/>
            <person name="Grigoriev I.V."/>
        </authorList>
    </citation>
    <scope>NUCLEOTIDE SEQUENCE [LARGE SCALE GENOMIC DNA]</scope>
    <source>
        <strain evidence="4">CBS 506.65</strain>
    </source>
</reference>
<evidence type="ECO:0000256" key="2">
    <source>
        <dbReference type="SAM" id="SignalP"/>
    </source>
</evidence>
<accession>A0A1L9SE48</accession>
<evidence type="ECO:0008006" key="5">
    <source>
        <dbReference type="Google" id="ProtNLM"/>
    </source>
</evidence>